<dbReference type="PANTHER" id="PTHR15020:SF50">
    <property type="entry name" value="UPF0659 PROTEIN YMR090W"/>
    <property type="match status" value="1"/>
</dbReference>
<dbReference type="KEGG" id="cyj:Cyan7822_5694"/>
<geneLocation type="plasmid" evidence="2 3">
    <name>Cy782201</name>
</geneLocation>
<evidence type="ECO:0000313" key="3">
    <source>
        <dbReference type="Proteomes" id="UP000008206"/>
    </source>
</evidence>
<evidence type="ECO:0000313" key="2">
    <source>
        <dbReference type="EMBL" id="ADN17557.1"/>
    </source>
</evidence>
<gene>
    <name evidence="2" type="ordered locus">Cyan7822_5694</name>
</gene>
<dbReference type="EMBL" id="CP002199">
    <property type="protein sequence ID" value="ADN17557.1"/>
    <property type="molecule type" value="Genomic_DNA"/>
</dbReference>
<dbReference type="InterPro" id="IPR016040">
    <property type="entry name" value="NAD(P)-bd_dom"/>
</dbReference>
<reference evidence="3" key="1">
    <citation type="journal article" date="2011" name="MBio">
        <title>Novel metabolic attributes of the genus Cyanothece, comprising a group of unicellular nitrogen-fixing Cyanobacteria.</title>
        <authorList>
            <person name="Bandyopadhyay A."/>
            <person name="Elvitigala T."/>
            <person name="Welsh E."/>
            <person name="Stockel J."/>
            <person name="Liberton M."/>
            <person name="Min H."/>
            <person name="Sherman L.A."/>
            <person name="Pakrasi H.B."/>
        </authorList>
    </citation>
    <scope>NUCLEOTIDE SEQUENCE [LARGE SCALE GENOMIC DNA]</scope>
    <source>
        <strain evidence="3">PCC 7822</strain>
        <plasmid evidence="3">Cy782201</plasmid>
    </source>
</reference>
<dbReference type="InterPro" id="IPR036291">
    <property type="entry name" value="NAD(P)-bd_dom_sf"/>
</dbReference>
<dbReference type="PANTHER" id="PTHR15020">
    <property type="entry name" value="FLAVIN REDUCTASE-RELATED"/>
    <property type="match status" value="1"/>
</dbReference>
<proteinExistence type="predicted"/>
<protein>
    <submittedName>
        <fullName evidence="2">NmrA family protein</fullName>
    </submittedName>
</protein>
<dbReference type="OrthoDB" id="9803892at2"/>
<dbReference type="Proteomes" id="UP000008206">
    <property type="component" value="Plasmid Cy782201"/>
</dbReference>
<dbReference type="HOGENOM" id="CLU_025711_8_0_3"/>
<dbReference type="CDD" id="cd05243">
    <property type="entry name" value="SDR_a5"/>
    <property type="match status" value="1"/>
</dbReference>
<dbReference type="SUPFAM" id="SSF51735">
    <property type="entry name" value="NAD(P)-binding Rossmann-fold domains"/>
    <property type="match status" value="1"/>
</dbReference>
<dbReference type="RefSeq" id="WP_013334307.1">
    <property type="nucleotide sequence ID" value="NC_014533.1"/>
</dbReference>
<sequence>MTDNQSNLILVAGATGGVGQLTVSKLLAEGFSVRILTRNLDKAKAMFNGRVDISLGDIRKADSLPEAMSNVTHIIGCTGTTAFPSARWEFSSHENSVLEKLKRYFNPNYAKLVAANSPEKADAMGITNLVNTAPSNLKRFVLVSSIGIERRHQFPFKILNAFGVLDAKKQGEDSLIASGLPYTIIRPGRLIDGPYTSADLNTLLKATSNGKWGINIEQGDNLNGQTSRIDLATAIVESLHSPSTLNKTFALINTGKRPSKIDWKNLFLQLT</sequence>
<dbReference type="Pfam" id="PF13460">
    <property type="entry name" value="NAD_binding_10"/>
    <property type="match status" value="1"/>
</dbReference>
<organism evidence="2 3">
    <name type="scientific">Gloeothece verrucosa (strain PCC 7822)</name>
    <name type="common">Cyanothece sp. (strain PCC 7822)</name>
    <dbReference type="NCBI Taxonomy" id="497965"/>
    <lineage>
        <taxon>Bacteria</taxon>
        <taxon>Bacillati</taxon>
        <taxon>Cyanobacteriota</taxon>
        <taxon>Cyanophyceae</taxon>
        <taxon>Oscillatoriophycideae</taxon>
        <taxon>Chroococcales</taxon>
        <taxon>Aphanothecaceae</taxon>
        <taxon>Gloeothece</taxon>
        <taxon>Gloeothece verrucosa</taxon>
    </lineage>
</organism>
<dbReference type="AlphaFoldDB" id="E0UKS7"/>
<evidence type="ECO:0000259" key="1">
    <source>
        <dbReference type="Pfam" id="PF13460"/>
    </source>
</evidence>
<dbReference type="Gene3D" id="3.40.50.720">
    <property type="entry name" value="NAD(P)-binding Rossmann-like Domain"/>
    <property type="match status" value="1"/>
</dbReference>
<accession>E0UKS7</accession>
<name>E0UKS7_GLOV7</name>
<keyword evidence="2" id="KW-0614">Plasmid</keyword>
<feature type="domain" description="NAD(P)-binding" evidence="1">
    <location>
        <begin position="13"/>
        <end position="242"/>
    </location>
</feature>
<keyword evidence="3" id="KW-1185">Reference proteome</keyword>